<dbReference type="InterPro" id="IPR023214">
    <property type="entry name" value="HAD_sf"/>
</dbReference>
<dbReference type="InterPro" id="IPR036412">
    <property type="entry name" value="HAD-like_sf"/>
</dbReference>
<dbReference type="PROSITE" id="PS51257">
    <property type="entry name" value="PROKAR_LIPOPROTEIN"/>
    <property type="match status" value="1"/>
</dbReference>
<dbReference type="OrthoDB" id="9782449at2"/>
<evidence type="ECO:0000313" key="2">
    <source>
        <dbReference type="Proteomes" id="UP000194841"/>
    </source>
</evidence>
<dbReference type="InterPro" id="IPR050155">
    <property type="entry name" value="HAD-like_hydrolase_sf"/>
</dbReference>
<comment type="caution">
    <text evidence="1">The sequence shown here is derived from an EMBL/GenBank/DDBJ whole genome shotgun (WGS) entry which is preliminary data.</text>
</comment>
<dbReference type="NCBIfam" id="TIGR01509">
    <property type="entry name" value="HAD-SF-IA-v3"/>
    <property type="match status" value="1"/>
</dbReference>
<organism evidence="1 2">
    <name type="scientific">Pseudoalteromonas ulvae</name>
    <dbReference type="NCBI Taxonomy" id="107327"/>
    <lineage>
        <taxon>Bacteria</taxon>
        <taxon>Pseudomonadati</taxon>
        <taxon>Pseudomonadota</taxon>
        <taxon>Gammaproteobacteria</taxon>
        <taxon>Alteromonadales</taxon>
        <taxon>Pseudoalteromonadaceae</taxon>
        <taxon>Pseudoalteromonas</taxon>
    </lineage>
</organism>
<dbReference type="RefSeq" id="WP_086742209.1">
    <property type="nucleotide sequence ID" value="NZ_MWPV01000001.1"/>
</dbReference>
<dbReference type="Gene3D" id="3.40.50.1000">
    <property type="entry name" value="HAD superfamily/HAD-like"/>
    <property type="match status" value="1"/>
</dbReference>
<reference evidence="1 2" key="1">
    <citation type="submission" date="2017-02" db="EMBL/GenBank/DDBJ databases">
        <title>Pseudoalteromonas ulvae TC14 Genome.</title>
        <authorList>
            <person name="Molmeret M."/>
        </authorList>
    </citation>
    <scope>NUCLEOTIDE SEQUENCE [LARGE SCALE GENOMIC DNA]</scope>
    <source>
        <strain evidence="1">TC14</strain>
    </source>
</reference>
<dbReference type="SUPFAM" id="SSF56784">
    <property type="entry name" value="HAD-like"/>
    <property type="match status" value="1"/>
</dbReference>
<dbReference type="NCBIfam" id="TIGR01549">
    <property type="entry name" value="HAD-SF-IA-v1"/>
    <property type="match status" value="1"/>
</dbReference>
<dbReference type="SFLD" id="SFLDG01129">
    <property type="entry name" value="C1.5:_HAD__Beta-PGM__Phosphata"/>
    <property type="match status" value="1"/>
</dbReference>
<dbReference type="SFLD" id="SFLDS00003">
    <property type="entry name" value="Haloacid_Dehalogenase"/>
    <property type="match status" value="1"/>
</dbReference>
<dbReference type="GO" id="GO:0006281">
    <property type="term" value="P:DNA repair"/>
    <property type="evidence" value="ECO:0007669"/>
    <property type="project" value="TreeGrafter"/>
</dbReference>
<dbReference type="PANTHER" id="PTHR43434:SF24">
    <property type="entry name" value="HYDROLASE-RELATED"/>
    <property type="match status" value="1"/>
</dbReference>
<sequence length="211" mass="23255">MRYKLVIFDWDGTLMDSEPRIVSAMHNAAVSCQLAPVSAQSVKSIIGMSLPQAVDTLYPSHSMLHAQLIDAYKHHYQSSTIATPLFDGAKTVMQSLKRRGYKIAIATGKGRPGLDRLLSETGLDQYVDLSRSSDETDSKPSPDMLNQLLNEANVCVSQAVMVGDTTIDLKMAQAINMDRIGVSFGVCRAQELLPYHPIVVIDELQQLLEYV</sequence>
<dbReference type="AlphaFoldDB" id="A0A244CT78"/>
<name>A0A244CT78_PSEDV</name>
<gene>
    <name evidence="1" type="ORF">B1199_00670</name>
</gene>
<dbReference type="Proteomes" id="UP000194841">
    <property type="component" value="Unassembled WGS sequence"/>
</dbReference>
<proteinExistence type="predicted"/>
<dbReference type="InterPro" id="IPR041492">
    <property type="entry name" value="HAD_2"/>
</dbReference>
<dbReference type="InterPro" id="IPR006439">
    <property type="entry name" value="HAD-SF_hydro_IA"/>
</dbReference>
<protein>
    <submittedName>
        <fullName evidence="1">HAD family hydrolase</fullName>
    </submittedName>
</protein>
<keyword evidence="1" id="KW-0378">Hydrolase</keyword>
<accession>A0A244CT78</accession>
<dbReference type="Gene3D" id="1.10.150.240">
    <property type="entry name" value="Putative phosphatase, domain 2"/>
    <property type="match status" value="1"/>
</dbReference>
<dbReference type="PANTHER" id="PTHR43434">
    <property type="entry name" value="PHOSPHOGLYCOLATE PHOSPHATASE"/>
    <property type="match status" value="1"/>
</dbReference>
<evidence type="ECO:0000313" key="1">
    <source>
        <dbReference type="EMBL" id="OUL58832.1"/>
    </source>
</evidence>
<dbReference type="GO" id="GO:0008967">
    <property type="term" value="F:phosphoglycolate phosphatase activity"/>
    <property type="evidence" value="ECO:0007669"/>
    <property type="project" value="TreeGrafter"/>
</dbReference>
<keyword evidence="2" id="KW-1185">Reference proteome</keyword>
<dbReference type="GO" id="GO:0005829">
    <property type="term" value="C:cytosol"/>
    <property type="evidence" value="ECO:0007669"/>
    <property type="project" value="TreeGrafter"/>
</dbReference>
<dbReference type="Pfam" id="PF13419">
    <property type="entry name" value="HAD_2"/>
    <property type="match status" value="1"/>
</dbReference>
<dbReference type="EMBL" id="MWPV01000001">
    <property type="protein sequence ID" value="OUL58832.1"/>
    <property type="molecule type" value="Genomic_DNA"/>
</dbReference>
<dbReference type="SFLD" id="SFLDG01135">
    <property type="entry name" value="C1.5.6:_HAD__Beta-PGM__Phospha"/>
    <property type="match status" value="1"/>
</dbReference>
<dbReference type="InterPro" id="IPR023198">
    <property type="entry name" value="PGP-like_dom2"/>
</dbReference>